<evidence type="ECO:0000259" key="1">
    <source>
        <dbReference type="Pfam" id="PF12697"/>
    </source>
</evidence>
<evidence type="ECO:0000313" key="2">
    <source>
        <dbReference type="EMBL" id="KAF9061875.1"/>
    </source>
</evidence>
<feature type="domain" description="AB hydrolase-1" evidence="1">
    <location>
        <begin position="33"/>
        <end position="362"/>
    </location>
</feature>
<dbReference type="AlphaFoldDB" id="A0A9P5TZT5"/>
<proteinExistence type="predicted"/>
<evidence type="ECO:0000313" key="3">
    <source>
        <dbReference type="Proteomes" id="UP000772434"/>
    </source>
</evidence>
<dbReference type="Pfam" id="PF12697">
    <property type="entry name" value="Abhydrolase_6"/>
    <property type="match status" value="1"/>
</dbReference>
<gene>
    <name evidence="2" type="ORF">BDP27DRAFT_1337480</name>
</gene>
<dbReference type="InterPro" id="IPR029058">
    <property type="entry name" value="AB_hydrolase_fold"/>
</dbReference>
<dbReference type="OrthoDB" id="5311491at2759"/>
<accession>A0A9P5TZT5</accession>
<dbReference type="Gene3D" id="3.40.50.1820">
    <property type="entry name" value="alpha/beta hydrolase"/>
    <property type="match status" value="1"/>
</dbReference>
<protein>
    <recommendedName>
        <fullName evidence="1">AB hydrolase-1 domain-containing protein</fullName>
    </recommendedName>
</protein>
<comment type="caution">
    <text evidence="2">The sequence shown here is derived from an EMBL/GenBank/DDBJ whole genome shotgun (WGS) entry which is preliminary data.</text>
</comment>
<dbReference type="SUPFAM" id="SSF53474">
    <property type="entry name" value="alpha/beta-Hydrolases"/>
    <property type="match status" value="1"/>
</dbReference>
<name>A0A9P5TZT5_9AGAR</name>
<dbReference type="EMBL" id="JADNRY010000188">
    <property type="protein sequence ID" value="KAF9061875.1"/>
    <property type="molecule type" value="Genomic_DNA"/>
</dbReference>
<dbReference type="InterPro" id="IPR000073">
    <property type="entry name" value="AB_hydrolase_1"/>
</dbReference>
<organism evidence="2 3">
    <name type="scientific">Rhodocollybia butyracea</name>
    <dbReference type="NCBI Taxonomy" id="206335"/>
    <lineage>
        <taxon>Eukaryota</taxon>
        <taxon>Fungi</taxon>
        <taxon>Dikarya</taxon>
        <taxon>Basidiomycota</taxon>
        <taxon>Agaricomycotina</taxon>
        <taxon>Agaricomycetes</taxon>
        <taxon>Agaricomycetidae</taxon>
        <taxon>Agaricales</taxon>
        <taxon>Marasmiineae</taxon>
        <taxon>Omphalotaceae</taxon>
        <taxon>Rhodocollybia</taxon>
    </lineage>
</organism>
<keyword evidence="3" id="KW-1185">Reference proteome</keyword>
<reference evidence="2" key="1">
    <citation type="submission" date="2020-11" db="EMBL/GenBank/DDBJ databases">
        <authorList>
            <consortium name="DOE Joint Genome Institute"/>
            <person name="Ahrendt S."/>
            <person name="Riley R."/>
            <person name="Andreopoulos W."/>
            <person name="Labutti K."/>
            <person name="Pangilinan J."/>
            <person name="Ruiz-Duenas F.J."/>
            <person name="Barrasa J.M."/>
            <person name="Sanchez-Garcia M."/>
            <person name="Camarero S."/>
            <person name="Miyauchi S."/>
            <person name="Serrano A."/>
            <person name="Linde D."/>
            <person name="Babiker R."/>
            <person name="Drula E."/>
            <person name="Ayuso-Fernandez I."/>
            <person name="Pacheco R."/>
            <person name="Padilla G."/>
            <person name="Ferreira P."/>
            <person name="Barriuso J."/>
            <person name="Kellner H."/>
            <person name="Castanera R."/>
            <person name="Alfaro M."/>
            <person name="Ramirez L."/>
            <person name="Pisabarro A.G."/>
            <person name="Kuo A."/>
            <person name="Tritt A."/>
            <person name="Lipzen A."/>
            <person name="He G."/>
            <person name="Yan M."/>
            <person name="Ng V."/>
            <person name="Cullen D."/>
            <person name="Martin F."/>
            <person name="Rosso M.-N."/>
            <person name="Henrissat B."/>
            <person name="Hibbett D."/>
            <person name="Martinez A.T."/>
            <person name="Grigoriev I.V."/>
        </authorList>
    </citation>
    <scope>NUCLEOTIDE SEQUENCE</scope>
    <source>
        <strain evidence="2">AH 40177</strain>
    </source>
</reference>
<sequence length="377" mass="42726">MSHPIQTYSLSRGIELSFTDSGAPPNSRDYTTLLVVHGTAFNAYQFHKLHSYAHALNLRTVLLHRRDYVGSTPYSLTELEEISEAKNVFWERLSAQLAEFVVMLIQNEGIPRLTHSTESHSEGLDLKGRGGVAIMGWSFGCATVLSLFGVVKNPMISDKHYDLLQEYIGDFIIYDPPHVALGYPVPLDNPNYLPWADSTIPPENIPQVFSDWASSYYDHPCYDPQSRCLPYTASMYDLDGRPKTETTSVSSWTEEEIAKGIEGNNARSDISMFMSDMQQPIGVSAHQALFDEESVQHWFPDAKVTYLGVTRTNWSCAWAEMETKRRYYNAKDSLRQGRNIKFIDIDGGNHFPHWDQAQEFLEVIRKGIHSNSTALRG</sequence>
<dbReference type="Proteomes" id="UP000772434">
    <property type="component" value="Unassembled WGS sequence"/>
</dbReference>